<dbReference type="RefSeq" id="WP_123119180.1">
    <property type="nucleotide sequence ID" value="NZ_RJJR01000001.1"/>
</dbReference>
<accession>A0A3M9NR84</accession>
<evidence type="ECO:0000313" key="1">
    <source>
        <dbReference type="EMBL" id="RNI40289.1"/>
    </source>
</evidence>
<dbReference type="OrthoDB" id="9757728at2"/>
<proteinExistence type="predicted"/>
<keyword evidence="2" id="KW-1185">Reference proteome</keyword>
<reference evidence="1 2" key="1">
    <citation type="submission" date="2018-11" db="EMBL/GenBank/DDBJ databases">
        <title>Draft genome sequence of Ferruginibacter sp. BO-59.</title>
        <authorList>
            <person name="Im W.T."/>
        </authorList>
    </citation>
    <scope>NUCLEOTIDE SEQUENCE [LARGE SCALE GENOMIC DNA]</scope>
    <source>
        <strain evidence="1 2">BO-59</strain>
    </source>
</reference>
<dbReference type="EMBL" id="RJJR01000001">
    <property type="protein sequence ID" value="RNI40289.1"/>
    <property type="molecule type" value="Genomic_DNA"/>
</dbReference>
<protein>
    <submittedName>
        <fullName evidence="1">Uncharacterized protein</fullName>
    </submittedName>
</protein>
<name>A0A3M9NR84_9BACT</name>
<evidence type="ECO:0000313" key="2">
    <source>
        <dbReference type="Proteomes" id="UP000267223"/>
    </source>
</evidence>
<gene>
    <name evidence="1" type="ORF">EFY79_03030</name>
</gene>
<comment type="caution">
    <text evidence="1">The sequence shown here is derived from an EMBL/GenBank/DDBJ whole genome shotgun (WGS) entry which is preliminary data.</text>
</comment>
<organism evidence="1 2">
    <name type="scientific">Hanamia caeni</name>
    <dbReference type="NCBI Taxonomy" id="2294116"/>
    <lineage>
        <taxon>Bacteria</taxon>
        <taxon>Pseudomonadati</taxon>
        <taxon>Bacteroidota</taxon>
        <taxon>Chitinophagia</taxon>
        <taxon>Chitinophagales</taxon>
        <taxon>Chitinophagaceae</taxon>
        <taxon>Hanamia</taxon>
    </lineage>
</organism>
<dbReference type="Proteomes" id="UP000267223">
    <property type="component" value="Unassembled WGS sequence"/>
</dbReference>
<sequence length="1620" mass="179400">MATFQEQLDQIQKLRFAQSQADQKAYSTKLAIQKNMAGGSQSEIQQALKAAELPYRSSGKILNDAIKNLHAVDFKLLVKELNGNIPLVLLPVRIETRFVSPPASQSDELWIRIFPDDIHTDSHEKDLTAEEISAGEAYWKRAAELVKQNDAATREDNLKNAWLQLRDIITNAQRALWVAISTKPVNWENTTVAPPESLTFPQYGDVKDYSWTKAPRAQALPDKFVASIYRNNKVVYEQAGNVIPDTVFLGPDPLAADPAIQKDDSGITLNEDIDWLQNFDKAIEGGMGMKIKLQPQMFSSGKTIEKITILGISLSTGPDMGKMLLEQLFESHHYSSNGFSFLPRGTATNNTEQDGSGYTKNEDHLAKGYYSGEKLANNPGSDLDFFTQIFGVDFSNIRELNHSDMREHSDALNMNTALYAAALSDFFNEYMKPAVKEMDAVNIRSFFTSYVSSRGPLPAIRIGDQPYGFLLSSDIQSWSEPSSKFYTGFSDVLRRLQLVWDGIVNSKKLCVGKGGDTETLLRILGLQPGSVAFRQRLGNLPDYSYSLSNINIDQFKKQVLSLNQVIVNFLQTLGYKLSAENYYPLISDLIFYDRTVALSGKKLVVPDKESSDAEFLPPLPKSNLNYIEWMAKKATLSALQNVNFDGDIPPRTLLCLLLRHALLTELAQSGTRYYFDNKIDIQYSAFQKSLFNFNKGVGDLTTYELLSGQAKKVDSTKFSGINGNIADYLLDSKIKIPYNQNVTSMRNAMSQIAGLSTAGLERNLCDFIDLCSYRLDAWQTGLFTRRAFANRKSIPTGIYIGAYGWVENVQPETKVPVAVDTLSEKIRPANNIAPVKLRENAGFSHVPSLNHATAMGLLLAGYKNHASKSDPDTFAINLSSERTRKALDILSGVSNGLSIEVLLGYEFERAMHDFTSSGLGNLNQYIYDFRNKYAIDNISIPQQGAPQAQETINTYPVVNGLKVVKAPVSEINAIVTDPNLADDVLNIKNKLADLLDACNDVLLAESAYQLTQGNQDRTSSVLNAALLADTPPEIQVTDTPRSSLLTYTHRISLHFNTGALVKTVNGWPQAASPRSAFEPGMNQWLAEIIGNAQNIVCSVAAVDNDGNETKPAFLSLSDLGLQPIDLVYILPKDLAGGATELESRIAYQYRKVNHTDKNSSVKISFSPAAPGENKITLAQVYPLLRNLKNMLTGSRVATAKDFASKQKTVSSGADDSGINYTEFQNRISSAIAGLTSAFNSFNSIVPNTTVPKNDLNPENLGKFFDIMNQKPGEKNRFDALELNEAAVTAITNFQIMATGYGVQLAYPENQTFITKINQRDFLEKTFNIWKILDTKIKSGNKKLSDAVADTNYITKRNSFVDAAKIVMGDDFVPIPQFNYSNPEILAQCFADEKQILSHAETVSTIPAEANKELWIQSVSRVRERVANLESARIMAESVSNNEINFQVAQVPYRPDDSWLGFEFPEQYNGAPFNILDDTIALAFAGSAATNTSSAQSVLIIDDWTEKIPVNEEVTGIAFHYNQASAAAPQSVIVAIEPTGSGKWDWNVLQGIIYDTLRRAKSRAVEPDHLMENPALGVLLPMTIASFDVNEANVSLDYLLLSDKFLTLAKNQNLELYKKWN</sequence>